<name>A0A382KQ12_9ZZZZ</name>
<protein>
    <submittedName>
        <fullName evidence="2">Uncharacterized protein</fullName>
    </submittedName>
</protein>
<accession>A0A382KQ12</accession>
<gene>
    <name evidence="2" type="ORF">METZ01_LOCUS279394</name>
</gene>
<reference evidence="2" key="1">
    <citation type="submission" date="2018-05" db="EMBL/GenBank/DDBJ databases">
        <authorList>
            <person name="Lanie J.A."/>
            <person name="Ng W.-L."/>
            <person name="Kazmierczak K.M."/>
            <person name="Andrzejewski T.M."/>
            <person name="Davidsen T.M."/>
            <person name="Wayne K.J."/>
            <person name="Tettelin H."/>
            <person name="Glass J.I."/>
            <person name="Rusch D."/>
            <person name="Podicherti R."/>
            <person name="Tsui H.-C.T."/>
            <person name="Winkler M.E."/>
        </authorList>
    </citation>
    <scope>NUCLEOTIDE SEQUENCE</scope>
</reference>
<dbReference type="EMBL" id="UINC01082093">
    <property type="protein sequence ID" value="SVC26540.1"/>
    <property type="molecule type" value="Genomic_DNA"/>
</dbReference>
<evidence type="ECO:0000313" key="2">
    <source>
        <dbReference type="EMBL" id="SVC26540.1"/>
    </source>
</evidence>
<evidence type="ECO:0000256" key="1">
    <source>
        <dbReference type="SAM" id="Coils"/>
    </source>
</evidence>
<keyword evidence="1" id="KW-0175">Coiled coil</keyword>
<sequence length="62" mass="7409">MSQPKQDDKRKQEIEILNRAFQSFNEATQQLQSSYDKLQDRVKTLDLELARKNEELEVNLKE</sequence>
<feature type="coiled-coil region" evidence="1">
    <location>
        <begin position="28"/>
        <end position="55"/>
    </location>
</feature>
<dbReference type="AlphaFoldDB" id="A0A382KQ12"/>
<organism evidence="2">
    <name type="scientific">marine metagenome</name>
    <dbReference type="NCBI Taxonomy" id="408172"/>
    <lineage>
        <taxon>unclassified sequences</taxon>
        <taxon>metagenomes</taxon>
        <taxon>ecological metagenomes</taxon>
    </lineage>
</organism>
<feature type="non-terminal residue" evidence="2">
    <location>
        <position position="62"/>
    </location>
</feature>
<proteinExistence type="predicted"/>